<evidence type="ECO:0000256" key="1">
    <source>
        <dbReference type="SAM" id="MobiDB-lite"/>
    </source>
</evidence>
<dbReference type="AlphaFoldDB" id="A0A182R664"/>
<accession>A0A182R664</accession>
<evidence type="ECO:0008006" key="3">
    <source>
        <dbReference type="Google" id="ProtNLM"/>
    </source>
</evidence>
<proteinExistence type="predicted"/>
<evidence type="ECO:0000313" key="2">
    <source>
        <dbReference type="EnsemblMetazoa" id="AFUN001660-PA"/>
    </source>
</evidence>
<dbReference type="VEuPathDB" id="VectorBase:AFUN001660"/>
<reference evidence="2" key="1">
    <citation type="submission" date="2020-05" db="UniProtKB">
        <authorList>
            <consortium name="EnsemblMetazoa"/>
        </authorList>
    </citation>
    <scope>IDENTIFICATION</scope>
    <source>
        <strain evidence="2">FUMOZ</strain>
    </source>
</reference>
<dbReference type="EnsemblMetazoa" id="AFUN001660-RA">
    <property type="protein sequence ID" value="AFUN001660-PA"/>
    <property type="gene ID" value="AFUN001660"/>
</dbReference>
<dbReference type="VEuPathDB" id="VectorBase:AFUN2_004507"/>
<name>A0A182R664_ANOFN</name>
<feature type="region of interest" description="Disordered" evidence="1">
    <location>
        <begin position="50"/>
        <end position="69"/>
    </location>
</feature>
<sequence>MDCLKCNCGCDNLNKEELKALMKVCEKVRDFVNSPTARAMFRRMFYPDEPDSYEPQPSGSRNHPVGKRPKPKAIKYLDCIEEAQMLLQAHDLGEEVVQEFAERIPDEELGNRLYDSTESNRNQVLQAIITEYGNLLFLNELYKRFELNLSKAYEGKVKIEKR</sequence>
<protein>
    <recommendedName>
        <fullName evidence="3">RGS domain-containing protein</fullName>
    </recommendedName>
</protein>
<organism evidence="2">
    <name type="scientific">Anopheles funestus</name>
    <name type="common">African malaria mosquito</name>
    <dbReference type="NCBI Taxonomy" id="62324"/>
    <lineage>
        <taxon>Eukaryota</taxon>
        <taxon>Metazoa</taxon>
        <taxon>Ecdysozoa</taxon>
        <taxon>Arthropoda</taxon>
        <taxon>Hexapoda</taxon>
        <taxon>Insecta</taxon>
        <taxon>Pterygota</taxon>
        <taxon>Neoptera</taxon>
        <taxon>Endopterygota</taxon>
        <taxon>Diptera</taxon>
        <taxon>Nematocera</taxon>
        <taxon>Culicoidea</taxon>
        <taxon>Culicidae</taxon>
        <taxon>Anophelinae</taxon>
        <taxon>Anopheles</taxon>
    </lineage>
</organism>